<keyword evidence="4" id="KW-1185">Reference proteome</keyword>
<reference evidence="3" key="1">
    <citation type="journal article" date="2021" name="Front. Microbiol.">
        <title>Comprehensive Comparative Genomics and Phenotyping of Methylobacterium Species.</title>
        <authorList>
            <person name="Alessa O."/>
            <person name="Ogura Y."/>
            <person name="Fujitani Y."/>
            <person name="Takami H."/>
            <person name="Hayashi T."/>
            <person name="Sahin N."/>
            <person name="Tani A."/>
        </authorList>
    </citation>
    <scope>NUCLEOTIDE SEQUENCE</scope>
    <source>
        <strain evidence="3">DSM 17168</strain>
    </source>
</reference>
<dbReference type="EMBL" id="BPQQ01000058">
    <property type="protein sequence ID" value="GJE02541.1"/>
    <property type="molecule type" value="Genomic_DNA"/>
</dbReference>
<dbReference type="RefSeq" id="WP_238239074.1">
    <property type="nucleotide sequence ID" value="NZ_BPQQ01000058.1"/>
</dbReference>
<feature type="coiled-coil region" evidence="1">
    <location>
        <begin position="217"/>
        <end position="244"/>
    </location>
</feature>
<protein>
    <submittedName>
        <fullName evidence="3">Uncharacterized protein</fullName>
    </submittedName>
</protein>
<evidence type="ECO:0000256" key="2">
    <source>
        <dbReference type="SAM" id="MobiDB-lite"/>
    </source>
</evidence>
<keyword evidence="1" id="KW-0175">Coiled coil</keyword>
<feature type="region of interest" description="Disordered" evidence="2">
    <location>
        <begin position="1"/>
        <end position="32"/>
    </location>
</feature>
<evidence type="ECO:0000313" key="3">
    <source>
        <dbReference type="EMBL" id="GJE02541.1"/>
    </source>
</evidence>
<sequence>MIAEARAAKSPSENSPSEKSPSEPLAGASPADRFPFDRGRIVPGRILLTAREEIRVSEPLLALVEGIEIGRSALPGACAAGEEVAIPIRRFPFVALPCEIRFSGEDGLDVAPALPVASAAEAVRLAGPGEVTCDGLRIENGIVTGTATNAINGLAMPVLLAKINEVVRQVQVGPLRLRDEGGSTCRISLSLDAGDLTETGASLSIHTLPSFEPIAHLQFARTERDALAEAVTRLEAKVAQLAARARIDAAGHRRFLEEAVARQQTRLDDVIEYFAALVYDRGAQAPGDPLAAAEIDQTIRTFYETIRQPRSGRTAPQARDIVPLAPAHAAYGDDWYRLEAYGDTPPFRWMPQAATLFNPAADRRVTGLLVSVFSYVGDTRPDLFLALDDGEALLGEPLGLINGRSYTLRFALPAPRHFGVARLTASCALRPSDIDKASSDTRLLSFGITGVRLLLEAEDADGSENPSG</sequence>
<feature type="compositionally biased region" description="Low complexity" evidence="2">
    <location>
        <begin position="9"/>
        <end position="24"/>
    </location>
</feature>
<reference evidence="3" key="2">
    <citation type="submission" date="2021-08" db="EMBL/GenBank/DDBJ databases">
        <authorList>
            <person name="Tani A."/>
            <person name="Ola A."/>
            <person name="Ogura Y."/>
            <person name="Katsura K."/>
            <person name="Hayashi T."/>
        </authorList>
    </citation>
    <scope>NUCLEOTIDE SEQUENCE</scope>
    <source>
        <strain evidence="3">DSM 17168</strain>
    </source>
</reference>
<name>A0ABQ4SLH7_9HYPH</name>
<proteinExistence type="predicted"/>
<organism evidence="3 4">
    <name type="scientific">Methylobacterium isbiliense</name>
    <dbReference type="NCBI Taxonomy" id="315478"/>
    <lineage>
        <taxon>Bacteria</taxon>
        <taxon>Pseudomonadati</taxon>
        <taxon>Pseudomonadota</taxon>
        <taxon>Alphaproteobacteria</taxon>
        <taxon>Hyphomicrobiales</taxon>
        <taxon>Methylobacteriaceae</taxon>
        <taxon>Methylobacterium</taxon>
    </lineage>
</organism>
<accession>A0ABQ4SLH7</accession>
<evidence type="ECO:0000256" key="1">
    <source>
        <dbReference type="SAM" id="Coils"/>
    </source>
</evidence>
<evidence type="ECO:0000313" key="4">
    <source>
        <dbReference type="Proteomes" id="UP001055153"/>
    </source>
</evidence>
<comment type="caution">
    <text evidence="3">The sequence shown here is derived from an EMBL/GenBank/DDBJ whole genome shotgun (WGS) entry which is preliminary data.</text>
</comment>
<gene>
    <name evidence="3" type="ORF">GMJLKIPL_4490</name>
</gene>
<dbReference type="Proteomes" id="UP001055153">
    <property type="component" value="Unassembled WGS sequence"/>
</dbReference>